<gene>
    <name evidence="1" type="ORF">GP2143_17811</name>
</gene>
<keyword evidence="2" id="KW-1185">Reference proteome</keyword>
<dbReference type="EMBL" id="AAVT01000001">
    <property type="protein sequence ID" value="EAW33136.1"/>
    <property type="molecule type" value="Genomic_DNA"/>
</dbReference>
<evidence type="ECO:0000313" key="1">
    <source>
        <dbReference type="EMBL" id="EAW33136.1"/>
    </source>
</evidence>
<dbReference type="Proteomes" id="UP000004931">
    <property type="component" value="Unassembled WGS sequence"/>
</dbReference>
<dbReference type="AlphaFoldDB" id="A0YAI2"/>
<name>A0YAI2_9GAMM</name>
<comment type="caution">
    <text evidence="1">The sequence shown here is derived from an EMBL/GenBank/DDBJ whole genome shotgun (WGS) entry which is preliminary data.</text>
</comment>
<reference evidence="1 2" key="1">
    <citation type="journal article" date="2010" name="J. Bacteriol.">
        <title>Genome sequence of the oligotrophic marine Gammaproteobacterium HTCC2143, isolated from the Oregon Coast.</title>
        <authorList>
            <person name="Oh H.M."/>
            <person name="Kang I."/>
            <person name="Ferriera S."/>
            <person name="Giovannoni S.J."/>
            <person name="Cho J.C."/>
        </authorList>
    </citation>
    <scope>NUCLEOTIDE SEQUENCE [LARGE SCALE GENOMIC DNA]</scope>
    <source>
        <strain evidence="1 2">HTCC2143</strain>
    </source>
</reference>
<organism evidence="1 2">
    <name type="scientific">marine gamma proteobacterium HTCC2143</name>
    <dbReference type="NCBI Taxonomy" id="247633"/>
    <lineage>
        <taxon>Bacteria</taxon>
        <taxon>Pseudomonadati</taxon>
        <taxon>Pseudomonadota</taxon>
        <taxon>Gammaproteobacteria</taxon>
        <taxon>Cellvibrionales</taxon>
        <taxon>Spongiibacteraceae</taxon>
        <taxon>BD1-7 clade</taxon>
    </lineage>
</organism>
<protein>
    <submittedName>
        <fullName evidence="1">Uncharacterized protein</fullName>
    </submittedName>
</protein>
<proteinExistence type="predicted"/>
<evidence type="ECO:0000313" key="2">
    <source>
        <dbReference type="Proteomes" id="UP000004931"/>
    </source>
</evidence>
<sequence length="54" mass="5945">MLVLSIAGDTQINYKRSNNITSSQMERRFPDSAKMERFWLPTTAALLPSAGASA</sequence>
<accession>A0YAI2</accession>